<evidence type="ECO:0000313" key="2">
    <source>
        <dbReference type="EMBL" id="CDN31210.1"/>
    </source>
</evidence>
<keyword evidence="1" id="KW-1133">Transmembrane helix</keyword>
<sequence>MQIKKQMGSSHLCGLIIILSFQFLEATILSILGQVKLLLVKR</sequence>
<dbReference type="AlphaFoldDB" id="A0A060R7I4"/>
<reference evidence="2 3" key="1">
    <citation type="journal article" date="2015" name="Genome Announc.">
        <title>Complete Genome Sequence of the Novel Leech Symbiont Mucinivorans hirudinis M3T.</title>
        <authorList>
            <person name="Nelson M.C."/>
            <person name="Bomar L."/>
            <person name="Graf J."/>
        </authorList>
    </citation>
    <scope>NUCLEOTIDE SEQUENCE [LARGE SCALE GENOMIC DNA]</scope>
    <source>
        <strain evidence="3">M3</strain>
    </source>
</reference>
<evidence type="ECO:0000256" key="1">
    <source>
        <dbReference type="SAM" id="Phobius"/>
    </source>
</evidence>
<evidence type="ECO:0000313" key="3">
    <source>
        <dbReference type="Proteomes" id="UP000027616"/>
    </source>
</evidence>
<gene>
    <name evidence="2" type="ORF">BN938_1115</name>
</gene>
<name>A0A060R7I4_9BACT</name>
<keyword evidence="1" id="KW-0472">Membrane</keyword>
<dbReference type="HOGENOM" id="CLU_3254255_0_0_10"/>
<dbReference type="Proteomes" id="UP000027616">
    <property type="component" value="Chromosome I"/>
</dbReference>
<proteinExistence type="predicted"/>
<keyword evidence="1" id="KW-0812">Transmembrane</keyword>
<dbReference type="KEGG" id="rbc:BN938_1115"/>
<protein>
    <submittedName>
        <fullName evidence="2">Uncharacterized protein</fullName>
    </submittedName>
</protein>
<feature type="transmembrane region" description="Helical" evidence="1">
    <location>
        <begin position="12"/>
        <end position="32"/>
    </location>
</feature>
<dbReference type="EMBL" id="HG934468">
    <property type="protein sequence ID" value="CDN31210.1"/>
    <property type="molecule type" value="Genomic_DNA"/>
</dbReference>
<accession>A0A060R7I4</accession>
<organism evidence="2 3">
    <name type="scientific">Mucinivorans hirudinis</name>
    <dbReference type="NCBI Taxonomy" id="1433126"/>
    <lineage>
        <taxon>Bacteria</taxon>
        <taxon>Pseudomonadati</taxon>
        <taxon>Bacteroidota</taxon>
        <taxon>Bacteroidia</taxon>
        <taxon>Bacteroidales</taxon>
        <taxon>Rikenellaceae</taxon>
        <taxon>Mucinivorans</taxon>
    </lineage>
</organism>
<keyword evidence="3" id="KW-1185">Reference proteome</keyword>
<dbReference type="STRING" id="1433126.BN938_1115"/>